<dbReference type="GO" id="GO:0031032">
    <property type="term" value="P:actomyosin structure organization"/>
    <property type="evidence" value="ECO:0007669"/>
    <property type="project" value="TreeGrafter"/>
</dbReference>
<dbReference type="SUPFAM" id="SSF56112">
    <property type="entry name" value="Protein kinase-like (PK-like)"/>
    <property type="match status" value="1"/>
</dbReference>
<reference evidence="11" key="1">
    <citation type="submission" date="2018-11" db="EMBL/GenBank/DDBJ databases">
        <authorList>
            <consortium name="Pathogen Informatics"/>
        </authorList>
    </citation>
    <scope>NUCLEOTIDE SEQUENCE</scope>
</reference>
<evidence type="ECO:0000313" key="11">
    <source>
        <dbReference type="EMBL" id="VEL43353.1"/>
    </source>
</evidence>
<evidence type="ECO:0000256" key="1">
    <source>
        <dbReference type="ARBA" id="ARBA00012513"/>
    </source>
</evidence>
<evidence type="ECO:0000256" key="4">
    <source>
        <dbReference type="ARBA" id="ARBA00022679"/>
    </source>
</evidence>
<keyword evidence="12" id="KW-1185">Reference proteome</keyword>
<dbReference type="EC" id="2.7.11.1" evidence="1"/>
<keyword evidence="3" id="KW-0597">Phosphoprotein</keyword>
<feature type="domain" description="AGC-kinase C-terminal" evidence="10">
    <location>
        <begin position="69"/>
        <end position="110"/>
    </location>
</feature>
<evidence type="ECO:0000256" key="9">
    <source>
        <dbReference type="ARBA" id="ARBA00048679"/>
    </source>
</evidence>
<organism evidence="11 12">
    <name type="scientific">Protopolystoma xenopodis</name>
    <dbReference type="NCBI Taxonomy" id="117903"/>
    <lineage>
        <taxon>Eukaryota</taxon>
        <taxon>Metazoa</taxon>
        <taxon>Spiralia</taxon>
        <taxon>Lophotrochozoa</taxon>
        <taxon>Platyhelminthes</taxon>
        <taxon>Monogenea</taxon>
        <taxon>Polyopisthocotylea</taxon>
        <taxon>Polystomatidea</taxon>
        <taxon>Polystomatidae</taxon>
        <taxon>Protopolystoma</taxon>
    </lineage>
</organism>
<gene>
    <name evidence="11" type="ORF">PXEA_LOCUS36793</name>
</gene>
<dbReference type="Gene3D" id="1.10.510.10">
    <property type="entry name" value="Transferase(Phosphotransferase) domain 1"/>
    <property type="match status" value="1"/>
</dbReference>
<dbReference type="InterPro" id="IPR050839">
    <property type="entry name" value="Rho-assoc_Ser/Thr_Kinase"/>
</dbReference>
<dbReference type="GO" id="GO:0005524">
    <property type="term" value="F:ATP binding"/>
    <property type="evidence" value="ECO:0007669"/>
    <property type="project" value="UniProtKB-KW"/>
</dbReference>
<keyword evidence="2" id="KW-0723">Serine/threonine-protein kinase</keyword>
<dbReference type="EMBL" id="CAAALY010280671">
    <property type="protein sequence ID" value="VEL43353.1"/>
    <property type="molecule type" value="Genomic_DNA"/>
</dbReference>
<name>A0A3S5FHA9_9PLAT</name>
<evidence type="ECO:0000256" key="8">
    <source>
        <dbReference type="ARBA" id="ARBA00047899"/>
    </source>
</evidence>
<dbReference type="GO" id="GO:0005856">
    <property type="term" value="C:cytoskeleton"/>
    <property type="evidence" value="ECO:0007669"/>
    <property type="project" value="TreeGrafter"/>
</dbReference>
<evidence type="ECO:0000256" key="2">
    <source>
        <dbReference type="ARBA" id="ARBA00022527"/>
    </source>
</evidence>
<dbReference type="InterPro" id="IPR011009">
    <property type="entry name" value="Kinase-like_dom_sf"/>
</dbReference>
<comment type="catalytic activity">
    <reaction evidence="9">
        <text>L-seryl-[protein] + ATP = O-phospho-L-seryl-[protein] + ADP + H(+)</text>
        <dbReference type="Rhea" id="RHEA:17989"/>
        <dbReference type="Rhea" id="RHEA-COMP:9863"/>
        <dbReference type="Rhea" id="RHEA-COMP:11604"/>
        <dbReference type="ChEBI" id="CHEBI:15378"/>
        <dbReference type="ChEBI" id="CHEBI:29999"/>
        <dbReference type="ChEBI" id="CHEBI:30616"/>
        <dbReference type="ChEBI" id="CHEBI:83421"/>
        <dbReference type="ChEBI" id="CHEBI:456216"/>
        <dbReference type="EC" id="2.7.11.1"/>
    </reaction>
</comment>
<dbReference type="PROSITE" id="PS51285">
    <property type="entry name" value="AGC_KINASE_CTER"/>
    <property type="match status" value="1"/>
</dbReference>
<protein>
    <recommendedName>
        <fullName evidence="1">non-specific serine/threonine protein kinase</fullName>
        <ecNumber evidence="1">2.7.11.1</ecNumber>
    </recommendedName>
</protein>
<evidence type="ECO:0000256" key="3">
    <source>
        <dbReference type="ARBA" id="ARBA00022553"/>
    </source>
</evidence>
<dbReference type="OrthoDB" id="3638488at2759"/>
<dbReference type="GO" id="GO:0004674">
    <property type="term" value="F:protein serine/threonine kinase activity"/>
    <property type="evidence" value="ECO:0007669"/>
    <property type="project" value="UniProtKB-KW"/>
</dbReference>
<keyword evidence="4" id="KW-0808">Transferase</keyword>
<dbReference type="GO" id="GO:0005737">
    <property type="term" value="C:cytoplasm"/>
    <property type="evidence" value="ECO:0007669"/>
    <property type="project" value="TreeGrafter"/>
</dbReference>
<evidence type="ECO:0000256" key="7">
    <source>
        <dbReference type="ARBA" id="ARBA00022840"/>
    </source>
</evidence>
<evidence type="ECO:0000256" key="5">
    <source>
        <dbReference type="ARBA" id="ARBA00022741"/>
    </source>
</evidence>
<dbReference type="PANTHER" id="PTHR22988:SF71">
    <property type="entry name" value="CITRON RHO-INTERACTING KINASE"/>
    <property type="match status" value="1"/>
</dbReference>
<keyword evidence="5" id="KW-0547">Nucleotide-binding</keyword>
<evidence type="ECO:0000259" key="10">
    <source>
        <dbReference type="PROSITE" id="PS51285"/>
    </source>
</evidence>
<dbReference type="Proteomes" id="UP000784294">
    <property type="component" value="Unassembled WGS sequence"/>
</dbReference>
<comment type="caution">
    <text evidence="11">The sequence shown here is derived from an EMBL/GenBank/DDBJ whole genome shotgun (WGS) entry which is preliminary data.</text>
</comment>
<keyword evidence="6" id="KW-0418">Kinase</keyword>
<comment type="catalytic activity">
    <reaction evidence="8">
        <text>L-threonyl-[protein] + ATP = O-phospho-L-threonyl-[protein] + ADP + H(+)</text>
        <dbReference type="Rhea" id="RHEA:46608"/>
        <dbReference type="Rhea" id="RHEA-COMP:11060"/>
        <dbReference type="Rhea" id="RHEA-COMP:11605"/>
        <dbReference type="ChEBI" id="CHEBI:15378"/>
        <dbReference type="ChEBI" id="CHEBI:30013"/>
        <dbReference type="ChEBI" id="CHEBI:30616"/>
        <dbReference type="ChEBI" id="CHEBI:61977"/>
        <dbReference type="ChEBI" id="CHEBI:456216"/>
        <dbReference type="EC" id="2.7.11.1"/>
    </reaction>
</comment>
<accession>A0A3S5FHA9</accession>
<evidence type="ECO:0000313" key="12">
    <source>
        <dbReference type="Proteomes" id="UP000784294"/>
    </source>
</evidence>
<dbReference type="InterPro" id="IPR000961">
    <property type="entry name" value="AGC-kinase_C"/>
</dbReference>
<dbReference type="AlphaFoldDB" id="A0A3S5FHA9"/>
<keyword evidence="7" id="KW-0067">ATP-binding</keyword>
<dbReference type="PANTHER" id="PTHR22988">
    <property type="entry name" value="MYOTONIC DYSTROPHY S/T KINASE-RELATED"/>
    <property type="match status" value="1"/>
</dbReference>
<proteinExistence type="predicted"/>
<dbReference type="Pfam" id="PF00433">
    <property type="entry name" value="Pkinase_C"/>
    <property type="match status" value="1"/>
</dbReference>
<dbReference type="InterPro" id="IPR017892">
    <property type="entry name" value="Pkinase_C"/>
</dbReference>
<sequence length="110" mass="12562">MRGYPPFCSSTPQETYQKVMTWRDTLVFPPEMPVSLEAHNLISAFCNDADCRLGSSAGLDEIRQHAFFAGVDWEHIRERPAAIPVRLKSIDDTSNFDDFPDTDLKWRTPS</sequence>
<evidence type="ECO:0000256" key="6">
    <source>
        <dbReference type="ARBA" id="ARBA00022777"/>
    </source>
</evidence>